<feature type="non-terminal residue" evidence="5">
    <location>
        <position position="665"/>
    </location>
</feature>
<feature type="region of interest" description="Disordered" evidence="1">
    <location>
        <begin position="220"/>
        <end position="261"/>
    </location>
</feature>
<dbReference type="Pfam" id="PF00102">
    <property type="entry name" value="Y_phosphatase"/>
    <property type="match status" value="1"/>
</dbReference>
<dbReference type="InterPro" id="IPR003595">
    <property type="entry name" value="Tyr_Pase_cat"/>
</dbReference>
<dbReference type="RefSeq" id="XP_005091528.3">
    <property type="nucleotide sequence ID" value="XM_005091471.3"/>
</dbReference>
<proteinExistence type="predicted"/>
<feature type="region of interest" description="Disordered" evidence="1">
    <location>
        <begin position="1"/>
        <end position="65"/>
    </location>
</feature>
<evidence type="ECO:0000259" key="3">
    <source>
        <dbReference type="PROSITE" id="PS50056"/>
    </source>
</evidence>
<reference evidence="5" key="1">
    <citation type="submission" date="2025-08" db="UniProtKB">
        <authorList>
            <consortium name="RefSeq"/>
        </authorList>
    </citation>
    <scope>IDENTIFICATION</scope>
</reference>
<feature type="domain" description="Tyrosine-protein phosphatase" evidence="2">
    <location>
        <begin position="398"/>
        <end position="654"/>
    </location>
</feature>
<dbReference type="Gene3D" id="3.90.190.10">
    <property type="entry name" value="Protein tyrosine phosphatase superfamily"/>
    <property type="match status" value="1"/>
</dbReference>
<dbReference type="PROSITE" id="PS00383">
    <property type="entry name" value="TYR_PHOSPHATASE_1"/>
    <property type="match status" value="1"/>
</dbReference>
<dbReference type="CDD" id="cd00047">
    <property type="entry name" value="PTPc"/>
    <property type="match status" value="1"/>
</dbReference>
<dbReference type="InterPro" id="IPR050348">
    <property type="entry name" value="Protein-Tyr_Phosphatase"/>
</dbReference>
<feature type="compositionally biased region" description="Basic and acidic residues" evidence="1">
    <location>
        <begin position="343"/>
        <end position="375"/>
    </location>
</feature>
<evidence type="ECO:0000313" key="5">
    <source>
        <dbReference type="RefSeq" id="XP_005091528.3"/>
    </source>
</evidence>
<accession>A0ABM0JE07</accession>
<dbReference type="PROSITE" id="PS50055">
    <property type="entry name" value="TYR_PHOSPHATASE_PTP"/>
    <property type="match status" value="1"/>
</dbReference>
<feature type="compositionally biased region" description="Polar residues" evidence="1">
    <location>
        <begin position="246"/>
        <end position="258"/>
    </location>
</feature>
<dbReference type="Proteomes" id="UP000694888">
    <property type="component" value="Unplaced"/>
</dbReference>
<dbReference type="PANTHER" id="PTHR19134">
    <property type="entry name" value="RECEPTOR-TYPE TYROSINE-PROTEIN PHOSPHATASE"/>
    <property type="match status" value="1"/>
</dbReference>
<dbReference type="SUPFAM" id="SSF52799">
    <property type="entry name" value="(Phosphotyrosine protein) phosphatases II"/>
    <property type="match status" value="1"/>
</dbReference>
<feature type="region of interest" description="Disordered" evidence="1">
    <location>
        <begin position="175"/>
        <end position="205"/>
    </location>
</feature>
<evidence type="ECO:0000313" key="4">
    <source>
        <dbReference type="Proteomes" id="UP000694888"/>
    </source>
</evidence>
<evidence type="ECO:0000256" key="1">
    <source>
        <dbReference type="SAM" id="MobiDB-lite"/>
    </source>
</evidence>
<feature type="domain" description="Tyrosine specific protein phosphatases" evidence="3">
    <location>
        <begin position="571"/>
        <end position="645"/>
    </location>
</feature>
<keyword evidence="4" id="KW-1185">Reference proteome</keyword>
<feature type="region of interest" description="Disordered" evidence="1">
    <location>
        <begin position="317"/>
        <end position="395"/>
    </location>
</feature>
<feature type="compositionally biased region" description="Basic and acidic residues" evidence="1">
    <location>
        <begin position="177"/>
        <end position="192"/>
    </location>
</feature>
<dbReference type="InterPro" id="IPR000387">
    <property type="entry name" value="Tyr_Pase_dom"/>
</dbReference>
<dbReference type="GeneID" id="101845149"/>
<dbReference type="InterPro" id="IPR029021">
    <property type="entry name" value="Prot-tyrosine_phosphatase-like"/>
</dbReference>
<evidence type="ECO:0000259" key="2">
    <source>
        <dbReference type="PROSITE" id="PS50055"/>
    </source>
</evidence>
<dbReference type="PRINTS" id="PR00700">
    <property type="entry name" value="PRTYPHPHTASE"/>
</dbReference>
<dbReference type="PANTHER" id="PTHR19134:SF449">
    <property type="entry name" value="TYROSINE-PROTEIN PHOSPHATASE 1"/>
    <property type="match status" value="1"/>
</dbReference>
<dbReference type="SMART" id="SM00194">
    <property type="entry name" value="PTPc"/>
    <property type="match status" value="1"/>
</dbReference>
<gene>
    <name evidence="5" type="primary">LOC101845149</name>
</gene>
<dbReference type="PROSITE" id="PS50056">
    <property type="entry name" value="TYR_PHOSPHATASE_2"/>
    <property type="match status" value="1"/>
</dbReference>
<sequence>MKYPQFGRQKCLPHSSQERPTAGQGDEQPDGSRKVGISESSALESSSNMATQARKEKGNSRKKGVSFHFPVAKVWEISRSERSVQPGHGGKRLRRFLKSVLTKDKTKAREKDEHALEVYNEEGVYRTKAESASENSYMMQSNHLVHKGSNVCGNTETANETKTCQKSGMFTTATSLKLEENSQSRDKKKQAESPKSYARYKHKGDNHGLKRSWLHWLGLRRRPTEGQGRGVTAAPSESQERHTGESGWSNDTQRQSVSRVPVNTAKGSPLLHKVSRLERRSIVPTENELGRVHRSGVRNAHKSKAYRPLVHMDKVRTRRDVQGEKLQDTRHKTQATIQDEMFQDTRVKTHRGIQDKKPRDKTENRREDSDPKRSDSNNNMQRARHHDDTSASTGGVGFKDEFGALEKYQEHLLKTLSFSSALQNMDKNRFSALLAPDHSRVMVEKVEVGDTDYYNASHIELGTGVDYIAAQSPFSPSTANDFWRLLLQNRVETVVMLCNCVEGGHTKSHQYWADRGVFVGGAYLCLTEGEETFADYVIRKLKVSSPGHDDVMMTHFQFLTWPWSGVPDDPQPLLELRCQVRRYHGNRDTPIAVHCATGMSRTAVFLAVDSLIDEYAKDGSVKVFQFVKKMRKSRPHMVPTLQQYSFIYQCLFHAQPQPPQPQPQP</sequence>
<dbReference type="InterPro" id="IPR016130">
    <property type="entry name" value="Tyr_Pase_AS"/>
</dbReference>
<feature type="compositionally biased region" description="Low complexity" evidence="1">
    <location>
        <begin position="38"/>
        <end position="47"/>
    </location>
</feature>
<dbReference type="InterPro" id="IPR000242">
    <property type="entry name" value="PTP_cat"/>
</dbReference>
<dbReference type="SMART" id="SM00404">
    <property type="entry name" value="PTPc_motif"/>
    <property type="match status" value="1"/>
</dbReference>
<feature type="compositionally biased region" description="Basic and acidic residues" evidence="1">
    <location>
        <begin position="317"/>
        <end position="331"/>
    </location>
</feature>
<organism evidence="4 5">
    <name type="scientific">Aplysia californica</name>
    <name type="common">California sea hare</name>
    <dbReference type="NCBI Taxonomy" id="6500"/>
    <lineage>
        <taxon>Eukaryota</taxon>
        <taxon>Metazoa</taxon>
        <taxon>Spiralia</taxon>
        <taxon>Lophotrochozoa</taxon>
        <taxon>Mollusca</taxon>
        <taxon>Gastropoda</taxon>
        <taxon>Heterobranchia</taxon>
        <taxon>Euthyneura</taxon>
        <taxon>Tectipleura</taxon>
        <taxon>Aplysiida</taxon>
        <taxon>Aplysioidea</taxon>
        <taxon>Aplysiidae</taxon>
        <taxon>Aplysia</taxon>
    </lineage>
</organism>
<name>A0ABM0JE07_APLCA</name>
<protein>
    <submittedName>
        <fullName evidence="5">Uncharacterized protein LOC101845149</fullName>
    </submittedName>
</protein>